<feature type="transmembrane region" description="Helical" evidence="8">
    <location>
        <begin position="160"/>
        <end position="184"/>
    </location>
</feature>
<dbReference type="OrthoDB" id="410995at2759"/>
<dbReference type="InterPro" id="IPR010420">
    <property type="entry name" value="CASTOR/POLLUX/SYM8_dom"/>
</dbReference>
<evidence type="ECO:0000259" key="9">
    <source>
        <dbReference type="Pfam" id="PF06241"/>
    </source>
</evidence>
<dbReference type="PANTHER" id="PTHR31563:SF10">
    <property type="entry name" value="ION CHANNEL POLLUX-RELATED"/>
    <property type="match status" value="1"/>
</dbReference>
<accession>A0A1V9Z6Y0</accession>
<dbReference type="Proteomes" id="UP000243217">
    <property type="component" value="Unassembled WGS sequence"/>
</dbReference>
<evidence type="ECO:0000313" key="10">
    <source>
        <dbReference type="EMBL" id="OQR93702.1"/>
    </source>
</evidence>
<dbReference type="PANTHER" id="PTHR31563">
    <property type="entry name" value="ION CHANNEL POLLUX-RELATED"/>
    <property type="match status" value="1"/>
</dbReference>
<keyword evidence="11" id="KW-1185">Reference proteome</keyword>
<evidence type="ECO:0000256" key="4">
    <source>
        <dbReference type="ARBA" id="ARBA00022989"/>
    </source>
</evidence>
<keyword evidence="3 8" id="KW-0812">Transmembrane</keyword>
<keyword evidence="5" id="KW-0406">Ion transport</keyword>
<evidence type="ECO:0000256" key="8">
    <source>
        <dbReference type="SAM" id="Phobius"/>
    </source>
</evidence>
<keyword evidence="2" id="KW-0813">Transport</keyword>
<proteinExistence type="predicted"/>
<dbReference type="GO" id="GO:0012505">
    <property type="term" value="C:endomembrane system"/>
    <property type="evidence" value="ECO:0007669"/>
    <property type="project" value="UniProtKB-SubCell"/>
</dbReference>
<dbReference type="InterPro" id="IPR044849">
    <property type="entry name" value="CASTOR/POLLUX/SYM8-like"/>
</dbReference>
<protein>
    <submittedName>
        <fullName evidence="10">Ion channel</fullName>
    </submittedName>
</protein>
<dbReference type="Pfam" id="PF06241">
    <property type="entry name" value="Castor_Poll_mid"/>
    <property type="match status" value="1"/>
</dbReference>
<evidence type="ECO:0000256" key="6">
    <source>
        <dbReference type="ARBA" id="ARBA00023136"/>
    </source>
</evidence>
<organism evidence="10 11">
    <name type="scientific">Thraustotheca clavata</name>
    <dbReference type="NCBI Taxonomy" id="74557"/>
    <lineage>
        <taxon>Eukaryota</taxon>
        <taxon>Sar</taxon>
        <taxon>Stramenopiles</taxon>
        <taxon>Oomycota</taxon>
        <taxon>Saprolegniomycetes</taxon>
        <taxon>Saprolegniales</taxon>
        <taxon>Achlyaceae</taxon>
        <taxon>Thraustotheca</taxon>
    </lineage>
</organism>
<keyword evidence="6 8" id="KW-0472">Membrane</keyword>
<evidence type="ECO:0000256" key="3">
    <source>
        <dbReference type="ARBA" id="ARBA00022692"/>
    </source>
</evidence>
<dbReference type="AlphaFoldDB" id="A0A1V9Z6Y0"/>
<evidence type="ECO:0000256" key="7">
    <source>
        <dbReference type="SAM" id="MobiDB-lite"/>
    </source>
</evidence>
<evidence type="ECO:0000313" key="11">
    <source>
        <dbReference type="Proteomes" id="UP000243217"/>
    </source>
</evidence>
<dbReference type="EMBL" id="JNBS01002238">
    <property type="protein sequence ID" value="OQR93702.1"/>
    <property type="molecule type" value="Genomic_DNA"/>
</dbReference>
<feature type="transmembrane region" description="Helical" evidence="8">
    <location>
        <begin position="106"/>
        <end position="124"/>
    </location>
</feature>
<feature type="region of interest" description="Disordered" evidence="7">
    <location>
        <begin position="783"/>
        <end position="818"/>
    </location>
</feature>
<evidence type="ECO:0000256" key="5">
    <source>
        <dbReference type="ARBA" id="ARBA00023065"/>
    </source>
</evidence>
<dbReference type="Gene3D" id="3.40.50.720">
    <property type="entry name" value="NAD(P)-binding Rossmann-like Domain"/>
    <property type="match status" value="1"/>
</dbReference>
<keyword evidence="4 8" id="KW-1133">Transmembrane helix</keyword>
<comment type="caution">
    <text evidence="10">The sequence shown here is derived from an EMBL/GenBank/DDBJ whole genome shotgun (WGS) entry which is preliminary data.</text>
</comment>
<gene>
    <name evidence="10" type="ORF">THRCLA_08367</name>
</gene>
<dbReference type="GO" id="GO:0006811">
    <property type="term" value="P:monoatomic ion transport"/>
    <property type="evidence" value="ECO:0007669"/>
    <property type="project" value="UniProtKB-KW"/>
</dbReference>
<reference evidence="10 11" key="1">
    <citation type="journal article" date="2014" name="Genome Biol. Evol.">
        <title>The secreted proteins of Achlya hypogyna and Thraustotheca clavata identify the ancestral oomycete secretome and reveal gene acquisitions by horizontal gene transfer.</title>
        <authorList>
            <person name="Misner I."/>
            <person name="Blouin N."/>
            <person name="Leonard G."/>
            <person name="Richards T.A."/>
            <person name="Lane C.E."/>
        </authorList>
    </citation>
    <scope>NUCLEOTIDE SEQUENCE [LARGE SCALE GENOMIC DNA]</scope>
    <source>
        <strain evidence="10 11">ATCC 34112</strain>
    </source>
</reference>
<evidence type="ECO:0000256" key="1">
    <source>
        <dbReference type="ARBA" id="ARBA00004127"/>
    </source>
</evidence>
<feature type="domain" description="CASTOR/POLLUX/SYM8 ion channel conserved" evidence="9">
    <location>
        <begin position="345"/>
        <end position="436"/>
    </location>
</feature>
<evidence type="ECO:0000256" key="2">
    <source>
        <dbReference type="ARBA" id="ARBA00022448"/>
    </source>
</evidence>
<name>A0A1V9Z6Y0_9STRA</name>
<comment type="subcellular location">
    <subcellularLocation>
        <location evidence="1">Endomembrane system</location>
        <topology evidence="1">Multi-pass membrane protein</topology>
    </subcellularLocation>
</comment>
<sequence>MPQIQPKSKGRYVDEDDNVMAQVDLFDASTFSRTATKKLYTPQTNIVKTFLCTIITKLSSQSKPKDIKTSRKRKRSQIKELKLTWTWQQILAYKFDRGIYTQTGQMVSLLFLGFILNFFCASLVHRVQPNIGYYEAVWQSWLYFSDRANQQYAYTTIHRIIAACFSFGGFIFLDVVIGIIVGGIRAKLKRLRSGRSRVVEVNHALVLGWSSRSITFIKELCKAFERSGGGCIVFLINNQKDAMEDEFQRHIRPHELRHTRVVFRSGNALAPSQLHRVAIQAARSVTIFASDEHVDKSDAMILRFMLCLRTIPEWEGHVIADVGDIDNEPLLKLVGGSKFHSVVSHDLIGRLLVMCGRVPGVAKVYESLFGHNNVFLYCDAAPQAAIDIEFGKLQTHLPNAVAIGIRDIRGDIHFNPPCERIIALGECLILLAKSSGYKIEKDGVETSLLQEEWSKPSNPKKAEKQIILICGWRRDIRDMLIKLDGLCPFGSEIHLFNEFDVNERNDTLFEAGLDPSLLHNVTLVHLLGNPAIRRHLTMISLQKYDYFMVVTDSNRETDILASDSHVLATVLLLRTEEISQAARMGIAVFRKPCIAEILDPRTQKTIVSNKSISESAEFVHSTEMVTRILAMVAHNEALHSIIDELLSGRGPSFDIVPASRYCCNQESLSFYQLNQRAQYFNEIICGYQHSKVILNPPEKHLQKQWESTMLIVIRDTQWAHFRKHVDTLVLACDAFYQALRRYRLRTFLRKATINKRMSYSMKRQLSYLQSLKEEEDLAHELLSTGASSGDEHLNELNSTTDSRRNSWDSSEDDFDDSSSGRSAFNFCAYRRAMELREAQRPVNEFNAKSFLKRCEPSNVSVLQLVANDTMLQECKVGRRSTIQVSTRNLARNPSLRPPQRASVDYSLIVHNPLPILKAQRELLRERVVQVQKIDDPNDLFPKSTPRLNGLKPLLQSLPNDIKQALDKINSRIPTKRPHHLPPLKPLK</sequence>